<keyword evidence="3" id="KW-1185">Reference proteome</keyword>
<dbReference type="AlphaFoldDB" id="A0A0B2V5V0"/>
<gene>
    <name evidence="2" type="ORF">Tcan_14635</name>
</gene>
<evidence type="ECO:0000313" key="2">
    <source>
        <dbReference type="EMBL" id="KHN78791.1"/>
    </source>
</evidence>
<dbReference type="Proteomes" id="UP000031036">
    <property type="component" value="Unassembled WGS sequence"/>
</dbReference>
<reference evidence="2 3" key="1">
    <citation type="submission" date="2014-11" db="EMBL/GenBank/DDBJ databases">
        <title>Genetic blueprint of the zoonotic pathogen Toxocara canis.</title>
        <authorList>
            <person name="Zhu X.-Q."/>
            <person name="Korhonen P.K."/>
            <person name="Cai H."/>
            <person name="Young N.D."/>
            <person name="Nejsum P."/>
            <person name="von Samson-Himmelstjerna G."/>
            <person name="Boag P.R."/>
            <person name="Tan P."/>
            <person name="Li Q."/>
            <person name="Min J."/>
            <person name="Yang Y."/>
            <person name="Wang X."/>
            <person name="Fang X."/>
            <person name="Hall R.S."/>
            <person name="Hofmann A."/>
            <person name="Sternberg P.W."/>
            <person name="Jex A.R."/>
            <person name="Gasser R.B."/>
        </authorList>
    </citation>
    <scope>NUCLEOTIDE SEQUENCE [LARGE SCALE GENOMIC DNA]</scope>
    <source>
        <strain evidence="2">PN_DK_2014</strain>
    </source>
</reference>
<protein>
    <submittedName>
        <fullName evidence="2">Uncharacterized protein</fullName>
    </submittedName>
</protein>
<evidence type="ECO:0000313" key="3">
    <source>
        <dbReference type="Proteomes" id="UP000031036"/>
    </source>
</evidence>
<sequence length="101" mass="11358">MSTTIERFNWIVNLDENAEDQFIEGSDFVQGMMCGFAAKSAVFWDSDCIGVHSCVQRLPSSDESNTQAHLTTMANRPLNKDENTKRESLHSIPKHSSLHKS</sequence>
<evidence type="ECO:0000256" key="1">
    <source>
        <dbReference type="SAM" id="MobiDB-lite"/>
    </source>
</evidence>
<dbReference type="EMBL" id="JPKZ01002034">
    <property type="protein sequence ID" value="KHN78791.1"/>
    <property type="molecule type" value="Genomic_DNA"/>
</dbReference>
<feature type="compositionally biased region" description="Basic residues" evidence="1">
    <location>
        <begin position="92"/>
        <end position="101"/>
    </location>
</feature>
<name>A0A0B2V5V0_TOXCA</name>
<feature type="compositionally biased region" description="Basic and acidic residues" evidence="1">
    <location>
        <begin position="78"/>
        <end position="89"/>
    </location>
</feature>
<comment type="caution">
    <text evidence="2">The sequence shown here is derived from an EMBL/GenBank/DDBJ whole genome shotgun (WGS) entry which is preliminary data.</text>
</comment>
<organism evidence="2 3">
    <name type="scientific">Toxocara canis</name>
    <name type="common">Canine roundworm</name>
    <dbReference type="NCBI Taxonomy" id="6265"/>
    <lineage>
        <taxon>Eukaryota</taxon>
        <taxon>Metazoa</taxon>
        <taxon>Ecdysozoa</taxon>
        <taxon>Nematoda</taxon>
        <taxon>Chromadorea</taxon>
        <taxon>Rhabditida</taxon>
        <taxon>Spirurina</taxon>
        <taxon>Ascaridomorpha</taxon>
        <taxon>Ascaridoidea</taxon>
        <taxon>Toxocaridae</taxon>
        <taxon>Toxocara</taxon>
    </lineage>
</organism>
<accession>A0A0B2V5V0</accession>
<feature type="compositionally biased region" description="Polar residues" evidence="1">
    <location>
        <begin position="59"/>
        <end position="74"/>
    </location>
</feature>
<proteinExistence type="predicted"/>
<feature type="region of interest" description="Disordered" evidence="1">
    <location>
        <begin position="59"/>
        <end position="101"/>
    </location>
</feature>